<comment type="catalytic activity">
    <reaction evidence="8">
        <text>Mo-molybdopterin + GTP + H(+) = Mo-molybdopterin guanine dinucleotide + diphosphate</text>
        <dbReference type="Rhea" id="RHEA:34243"/>
        <dbReference type="ChEBI" id="CHEBI:15378"/>
        <dbReference type="ChEBI" id="CHEBI:33019"/>
        <dbReference type="ChEBI" id="CHEBI:37565"/>
        <dbReference type="ChEBI" id="CHEBI:71302"/>
        <dbReference type="ChEBI" id="CHEBI:71310"/>
        <dbReference type="EC" id="2.7.7.77"/>
    </reaction>
</comment>
<dbReference type="HAMAP" id="MF_00316">
    <property type="entry name" value="MobA"/>
    <property type="match status" value="1"/>
</dbReference>
<feature type="binding site" evidence="8">
    <location>
        <position position="101"/>
    </location>
    <ligand>
        <name>Mg(2+)</name>
        <dbReference type="ChEBI" id="CHEBI:18420"/>
    </ligand>
</feature>
<sequence>MAQKIVGLILAGGEGRRMGYQNKGLLSLQGRRLVEHVIDRIAPQVDQLYLSANRDLDHYRALGLPIISDDPKWRGLGPLAGIASLLPYLEENQRVQIVSCDGPFIPIDLVCRLRGGLSKLQEDNLEIKAAYPATREREHYLYLQALGEDLQVVESLLEAGDLRIRALLKQLSAAPIYFDDESAFVNCNQPQDLEALERKNHEEL</sequence>
<dbReference type="CDD" id="cd02503">
    <property type="entry name" value="MobA"/>
    <property type="match status" value="1"/>
</dbReference>
<dbReference type="Gene3D" id="3.90.550.10">
    <property type="entry name" value="Spore Coat Polysaccharide Biosynthesis Protein SpsA, Chain A"/>
    <property type="match status" value="1"/>
</dbReference>
<keyword evidence="10" id="KW-0548">Nucleotidyltransferase</keyword>
<keyword evidence="4 8" id="KW-0547">Nucleotide-binding</keyword>
<dbReference type="InterPro" id="IPR013482">
    <property type="entry name" value="Molybde_CF_guanTrfase"/>
</dbReference>
<dbReference type="InterPro" id="IPR025877">
    <property type="entry name" value="MobA-like_NTP_Trfase"/>
</dbReference>
<dbReference type="Pfam" id="PF12804">
    <property type="entry name" value="NTP_transf_3"/>
    <property type="match status" value="1"/>
</dbReference>
<comment type="similarity">
    <text evidence="8">Belongs to the MobA family.</text>
</comment>
<keyword evidence="7 8" id="KW-0501">Molybdenum cofactor biosynthesis</keyword>
<dbReference type="GO" id="GO:1902758">
    <property type="term" value="P:bis(molybdopterin guanine dinucleotide)molybdenum biosynthetic process"/>
    <property type="evidence" value="ECO:0007669"/>
    <property type="project" value="TreeGrafter"/>
</dbReference>
<dbReference type="PANTHER" id="PTHR19136">
    <property type="entry name" value="MOLYBDENUM COFACTOR GUANYLYLTRANSFERASE"/>
    <property type="match status" value="1"/>
</dbReference>
<keyword evidence="11" id="KW-1185">Reference proteome</keyword>
<comment type="subcellular location">
    <subcellularLocation>
        <location evidence="8">Cytoplasm</location>
    </subcellularLocation>
</comment>
<evidence type="ECO:0000259" key="9">
    <source>
        <dbReference type="Pfam" id="PF12804"/>
    </source>
</evidence>
<accession>A0A2U2AIX5</accession>
<comment type="domain">
    <text evidence="8">The N-terminal domain determines nucleotide recognition and specific binding, while the C-terminal domain determines the specific binding to the target protein.</text>
</comment>
<dbReference type="EMBL" id="QEWR01000004">
    <property type="protein sequence ID" value="PWD82535.1"/>
    <property type="molecule type" value="Genomic_DNA"/>
</dbReference>
<keyword evidence="1 8" id="KW-0963">Cytoplasm</keyword>
<keyword evidence="6 8" id="KW-0342">GTP-binding</keyword>
<evidence type="ECO:0000256" key="3">
    <source>
        <dbReference type="ARBA" id="ARBA00022723"/>
    </source>
</evidence>
<dbReference type="InterPro" id="IPR029044">
    <property type="entry name" value="Nucleotide-diphossugar_trans"/>
</dbReference>
<dbReference type="SUPFAM" id="SSF53448">
    <property type="entry name" value="Nucleotide-diphospho-sugar transferases"/>
    <property type="match status" value="1"/>
</dbReference>
<evidence type="ECO:0000256" key="2">
    <source>
        <dbReference type="ARBA" id="ARBA00022679"/>
    </source>
</evidence>
<dbReference type="GO" id="GO:0005737">
    <property type="term" value="C:cytoplasm"/>
    <property type="evidence" value="ECO:0007669"/>
    <property type="project" value="UniProtKB-SubCell"/>
</dbReference>
<feature type="binding site" evidence="8">
    <location>
        <position position="101"/>
    </location>
    <ligand>
        <name>GTP</name>
        <dbReference type="ChEBI" id="CHEBI:37565"/>
    </ligand>
</feature>
<protein>
    <recommendedName>
        <fullName evidence="8">Molybdenum cofactor guanylyltransferase</fullName>
        <shortName evidence="8">MoCo guanylyltransferase</shortName>
        <ecNumber evidence="8">2.7.7.77</ecNumber>
    </recommendedName>
    <alternativeName>
        <fullName evidence="8">GTP:molybdopterin guanylyltransferase</fullName>
    </alternativeName>
    <alternativeName>
        <fullName evidence="8">Mo-MPT guanylyltransferase</fullName>
    </alternativeName>
    <alternativeName>
        <fullName evidence="8">Molybdopterin guanylyltransferase</fullName>
    </alternativeName>
    <alternativeName>
        <fullName evidence="8">Molybdopterin-guanine dinucleotide synthase</fullName>
        <shortName evidence="8">MGD synthase</shortName>
    </alternativeName>
</protein>
<proteinExistence type="inferred from homology"/>
<dbReference type="AlphaFoldDB" id="A0A2U2AIX5"/>
<evidence type="ECO:0000256" key="5">
    <source>
        <dbReference type="ARBA" id="ARBA00022842"/>
    </source>
</evidence>
<comment type="cofactor">
    <cofactor evidence="8">
        <name>Mg(2+)</name>
        <dbReference type="ChEBI" id="CHEBI:18420"/>
    </cofactor>
</comment>
<keyword evidence="3 8" id="KW-0479">Metal-binding</keyword>
<keyword evidence="2 8" id="KW-0808">Transferase</keyword>
<evidence type="ECO:0000313" key="11">
    <source>
        <dbReference type="Proteomes" id="UP000244948"/>
    </source>
</evidence>
<name>A0A2U2AIX5_9GAMM</name>
<evidence type="ECO:0000256" key="8">
    <source>
        <dbReference type="HAMAP-Rule" id="MF_00316"/>
    </source>
</evidence>
<feature type="binding site" evidence="8">
    <location>
        <position position="69"/>
    </location>
    <ligand>
        <name>GTP</name>
        <dbReference type="ChEBI" id="CHEBI:37565"/>
    </ligand>
</feature>
<dbReference type="RefSeq" id="WP_109236510.1">
    <property type="nucleotide sequence ID" value="NZ_BMXZ01000003.1"/>
</dbReference>
<evidence type="ECO:0000256" key="6">
    <source>
        <dbReference type="ARBA" id="ARBA00023134"/>
    </source>
</evidence>
<evidence type="ECO:0000256" key="7">
    <source>
        <dbReference type="ARBA" id="ARBA00023150"/>
    </source>
</evidence>
<feature type="domain" description="MobA-like NTP transferase" evidence="9">
    <location>
        <begin position="7"/>
        <end position="171"/>
    </location>
</feature>
<feature type="binding site" evidence="8">
    <location>
        <position position="23"/>
    </location>
    <ligand>
        <name>GTP</name>
        <dbReference type="ChEBI" id="CHEBI:37565"/>
    </ligand>
</feature>
<comment type="function">
    <text evidence="8">Transfers a GMP moiety from GTP to Mo-molybdopterin (Mo-MPT) cofactor (Moco or molybdenum cofactor) to form Mo-molybdopterin guanine dinucleotide (Mo-MGD) cofactor.</text>
</comment>
<dbReference type="GO" id="GO:0046872">
    <property type="term" value="F:metal ion binding"/>
    <property type="evidence" value="ECO:0007669"/>
    <property type="project" value="UniProtKB-KW"/>
</dbReference>
<comment type="caution">
    <text evidence="10">The sequence shown here is derived from an EMBL/GenBank/DDBJ whole genome shotgun (WGS) entry which is preliminary data.</text>
</comment>
<comment type="subunit">
    <text evidence="8">Monomer.</text>
</comment>
<evidence type="ECO:0000313" key="10">
    <source>
        <dbReference type="EMBL" id="PWD82535.1"/>
    </source>
</evidence>
<evidence type="ECO:0000256" key="1">
    <source>
        <dbReference type="ARBA" id="ARBA00022490"/>
    </source>
</evidence>
<dbReference type="Proteomes" id="UP000244948">
    <property type="component" value="Unassembled WGS sequence"/>
</dbReference>
<feature type="binding site" evidence="8">
    <location>
        <begin position="10"/>
        <end position="12"/>
    </location>
    <ligand>
        <name>GTP</name>
        <dbReference type="ChEBI" id="CHEBI:37565"/>
    </ligand>
</feature>
<organism evidence="10 11">
    <name type="scientific">Ignatzschineria indica</name>
    <dbReference type="NCBI Taxonomy" id="472583"/>
    <lineage>
        <taxon>Bacteria</taxon>
        <taxon>Pseudomonadati</taxon>
        <taxon>Pseudomonadota</taxon>
        <taxon>Gammaproteobacteria</taxon>
        <taxon>Cardiobacteriales</taxon>
        <taxon>Ignatzschineriaceae</taxon>
        <taxon>Ignatzschineria</taxon>
    </lineage>
</organism>
<gene>
    <name evidence="8" type="primary">mobA</name>
    <name evidence="10" type="ORF">DC082_07850</name>
</gene>
<evidence type="ECO:0000256" key="4">
    <source>
        <dbReference type="ARBA" id="ARBA00022741"/>
    </source>
</evidence>
<keyword evidence="5 8" id="KW-0460">Magnesium</keyword>
<reference evidence="10 11" key="1">
    <citation type="journal article" date="2018" name="Genome Announc.">
        <title>Ignatzschineria cameli sp. nov., isolated from necrotic foot tissue of dromedaries (Camelus dromedarius) and associated maggots (Wohlfahrtia species) in Dubai.</title>
        <authorList>
            <person name="Tsang C.C."/>
            <person name="Tang J.Y."/>
            <person name="Fong J.Y."/>
            <person name="Kinne J."/>
            <person name="Lee H.H."/>
            <person name="Joseph M."/>
            <person name="Jose S."/>
            <person name="Schuster R.K."/>
            <person name="Tang Y."/>
            <person name="Sivakumar S."/>
            <person name="Chen J.H."/>
            <person name="Teng J.L."/>
            <person name="Lau S.K."/>
            <person name="Wernery U."/>
            <person name="Woo P.C."/>
        </authorList>
    </citation>
    <scope>NUCLEOTIDE SEQUENCE [LARGE SCALE GENOMIC DNA]</scope>
    <source>
        <strain evidence="10 11">KCTC 22643</strain>
    </source>
</reference>
<dbReference type="GO" id="GO:0005525">
    <property type="term" value="F:GTP binding"/>
    <property type="evidence" value="ECO:0007669"/>
    <property type="project" value="UniProtKB-UniRule"/>
</dbReference>
<dbReference type="GO" id="GO:0061603">
    <property type="term" value="F:molybdenum cofactor guanylyltransferase activity"/>
    <property type="evidence" value="ECO:0007669"/>
    <property type="project" value="UniProtKB-EC"/>
</dbReference>
<dbReference type="EC" id="2.7.7.77" evidence="8"/>
<dbReference type="PANTHER" id="PTHR19136:SF81">
    <property type="entry name" value="MOLYBDENUM COFACTOR GUANYLYLTRANSFERASE"/>
    <property type="match status" value="1"/>
</dbReference>
<comment type="caution">
    <text evidence="8">Lacks conserved residue(s) required for the propagation of feature annotation.</text>
</comment>